<evidence type="ECO:0000256" key="6">
    <source>
        <dbReference type="ARBA" id="ARBA00023136"/>
    </source>
</evidence>
<dbReference type="GO" id="GO:0071916">
    <property type="term" value="F:dipeptide transmembrane transporter activity"/>
    <property type="evidence" value="ECO:0007669"/>
    <property type="project" value="TreeGrafter"/>
</dbReference>
<feature type="transmembrane region" description="Helical" evidence="7">
    <location>
        <begin position="239"/>
        <end position="261"/>
    </location>
</feature>
<dbReference type="InterPro" id="IPR000515">
    <property type="entry name" value="MetI-like"/>
</dbReference>
<dbReference type="PANTHER" id="PTHR43163">
    <property type="entry name" value="DIPEPTIDE TRANSPORT SYSTEM PERMEASE PROTEIN DPPB-RELATED"/>
    <property type="match status" value="1"/>
</dbReference>
<comment type="subcellular location">
    <subcellularLocation>
        <location evidence="1">Cell membrane</location>
        <topology evidence="1">Multi-pass membrane protein</topology>
    </subcellularLocation>
</comment>
<evidence type="ECO:0000256" key="1">
    <source>
        <dbReference type="ARBA" id="ARBA00004651"/>
    </source>
</evidence>
<dbReference type="PROSITE" id="PS50928">
    <property type="entry name" value="ABC_TM1"/>
    <property type="match status" value="1"/>
</dbReference>
<dbReference type="InterPro" id="IPR035906">
    <property type="entry name" value="MetI-like_sf"/>
</dbReference>
<sequence length="320" mass="35820">MLRYILYRLLVFLPTLLGVSVIVFLAIRMVPGDTIIAMLGTEAGLLTDTQRDALRAYFGLDRPLLDQYFFWIGEVLNGNFGISVRHGRPVIEIILERFPLTLELAILSLIIALSFGIPVGIMSSVWREKKIDIIGRLLALFGQAVPNFLLGLLILYCLSVFFEIMPNSGNYSDLWINPLENFSQMILPAITLGFSFAASVMRTTRSSMLEVFGEDYIRTARSKGVSEFNIIFRHALRNALIPVVTLSGVELGYLLGGTLIVEEVYALPGLGRLLLNAITQRDYALVEGVTLFIAFNFLILGLLADFIYTVLNRRINFNKV</sequence>
<organism evidence="9">
    <name type="scientific">marine metagenome</name>
    <dbReference type="NCBI Taxonomy" id="408172"/>
    <lineage>
        <taxon>unclassified sequences</taxon>
        <taxon>metagenomes</taxon>
        <taxon>ecological metagenomes</taxon>
    </lineage>
</organism>
<evidence type="ECO:0000256" key="2">
    <source>
        <dbReference type="ARBA" id="ARBA00022448"/>
    </source>
</evidence>
<protein>
    <recommendedName>
        <fullName evidence="8">ABC transmembrane type-1 domain-containing protein</fullName>
    </recommendedName>
</protein>
<keyword evidence="2" id="KW-0813">Transport</keyword>
<feature type="transmembrane region" description="Helical" evidence="7">
    <location>
        <begin position="182"/>
        <end position="201"/>
    </location>
</feature>
<accession>A0A381TE29</accession>
<feature type="transmembrane region" description="Helical" evidence="7">
    <location>
        <begin position="104"/>
        <end position="126"/>
    </location>
</feature>
<keyword evidence="5 7" id="KW-1133">Transmembrane helix</keyword>
<reference evidence="9" key="1">
    <citation type="submission" date="2018-05" db="EMBL/GenBank/DDBJ databases">
        <authorList>
            <person name="Lanie J.A."/>
            <person name="Ng W.-L."/>
            <person name="Kazmierczak K.M."/>
            <person name="Andrzejewski T.M."/>
            <person name="Davidsen T.M."/>
            <person name="Wayne K.J."/>
            <person name="Tettelin H."/>
            <person name="Glass J.I."/>
            <person name="Rusch D."/>
            <person name="Podicherti R."/>
            <person name="Tsui H.-C.T."/>
            <person name="Winkler M.E."/>
        </authorList>
    </citation>
    <scope>NUCLEOTIDE SEQUENCE</scope>
</reference>
<evidence type="ECO:0000256" key="3">
    <source>
        <dbReference type="ARBA" id="ARBA00022475"/>
    </source>
</evidence>
<dbReference type="CDD" id="cd06261">
    <property type="entry name" value="TM_PBP2"/>
    <property type="match status" value="1"/>
</dbReference>
<dbReference type="GO" id="GO:0005886">
    <property type="term" value="C:plasma membrane"/>
    <property type="evidence" value="ECO:0007669"/>
    <property type="project" value="UniProtKB-SubCell"/>
</dbReference>
<evidence type="ECO:0000256" key="5">
    <source>
        <dbReference type="ARBA" id="ARBA00022989"/>
    </source>
</evidence>
<gene>
    <name evidence="9" type="ORF">METZ01_LOCUS65841</name>
</gene>
<dbReference type="Pfam" id="PF00528">
    <property type="entry name" value="BPD_transp_1"/>
    <property type="match status" value="1"/>
</dbReference>
<dbReference type="Gene3D" id="1.10.3720.10">
    <property type="entry name" value="MetI-like"/>
    <property type="match status" value="1"/>
</dbReference>
<evidence type="ECO:0000256" key="7">
    <source>
        <dbReference type="SAM" id="Phobius"/>
    </source>
</evidence>
<evidence type="ECO:0000259" key="8">
    <source>
        <dbReference type="PROSITE" id="PS50928"/>
    </source>
</evidence>
<feature type="domain" description="ABC transmembrane type-1" evidence="8">
    <location>
        <begin position="98"/>
        <end position="304"/>
    </location>
</feature>
<dbReference type="InterPro" id="IPR045621">
    <property type="entry name" value="BPD_transp_1_N"/>
</dbReference>
<feature type="transmembrane region" description="Helical" evidence="7">
    <location>
        <begin position="289"/>
        <end position="311"/>
    </location>
</feature>
<feature type="transmembrane region" description="Helical" evidence="7">
    <location>
        <begin position="138"/>
        <end position="162"/>
    </location>
</feature>
<dbReference type="EMBL" id="UINC01004255">
    <property type="protein sequence ID" value="SVA12987.1"/>
    <property type="molecule type" value="Genomic_DNA"/>
</dbReference>
<keyword evidence="3" id="KW-1003">Cell membrane</keyword>
<proteinExistence type="predicted"/>
<evidence type="ECO:0000256" key="4">
    <source>
        <dbReference type="ARBA" id="ARBA00022692"/>
    </source>
</evidence>
<keyword evidence="6 7" id="KW-0472">Membrane</keyword>
<dbReference type="PANTHER" id="PTHR43163:SF6">
    <property type="entry name" value="DIPEPTIDE TRANSPORT SYSTEM PERMEASE PROTEIN DPPB-RELATED"/>
    <property type="match status" value="1"/>
</dbReference>
<feature type="transmembrane region" description="Helical" evidence="7">
    <location>
        <begin position="7"/>
        <end position="30"/>
    </location>
</feature>
<dbReference type="SUPFAM" id="SSF161098">
    <property type="entry name" value="MetI-like"/>
    <property type="match status" value="1"/>
</dbReference>
<dbReference type="Pfam" id="PF19300">
    <property type="entry name" value="BPD_transp_1_N"/>
    <property type="match status" value="1"/>
</dbReference>
<evidence type="ECO:0000313" key="9">
    <source>
        <dbReference type="EMBL" id="SVA12987.1"/>
    </source>
</evidence>
<dbReference type="AlphaFoldDB" id="A0A381TE29"/>
<name>A0A381TE29_9ZZZZ</name>
<keyword evidence="4 7" id="KW-0812">Transmembrane</keyword>